<gene>
    <name evidence="1" type="ORF">ISN44_As01g052580</name>
</gene>
<dbReference type="OrthoDB" id="1126459at2759"/>
<dbReference type="AlphaFoldDB" id="A0A8T2HGK7"/>
<sequence>MLARVCRSESSSVAASARLISTRWIHLRVAEKGTMRKRLPSLPVHCSGRKGAFEGENLKLKSGFHYINSLDNAIELFDEMVRSRPFYSAIDFCKLIGVIVRMERTDVAISLYQKMKIAEDST</sequence>
<evidence type="ECO:0008006" key="3">
    <source>
        <dbReference type="Google" id="ProtNLM"/>
    </source>
</evidence>
<evidence type="ECO:0000313" key="1">
    <source>
        <dbReference type="EMBL" id="KAG7658267.1"/>
    </source>
</evidence>
<comment type="caution">
    <text evidence="1">The sequence shown here is derived from an EMBL/GenBank/DDBJ whole genome shotgun (WGS) entry which is preliminary data.</text>
</comment>
<name>A0A8T2HGK7_ARASU</name>
<keyword evidence="2" id="KW-1185">Reference proteome</keyword>
<reference evidence="1 2" key="1">
    <citation type="submission" date="2020-12" db="EMBL/GenBank/DDBJ databases">
        <title>Concerted genomic and epigenomic changes stabilize Arabidopsis allopolyploids.</title>
        <authorList>
            <person name="Chen Z."/>
        </authorList>
    </citation>
    <scope>NUCLEOTIDE SEQUENCE [LARGE SCALE GENOMIC DNA]</scope>
    <source>
        <strain evidence="1">As9502</strain>
        <tissue evidence="1">Leaf</tissue>
    </source>
</reference>
<dbReference type="Proteomes" id="UP000694251">
    <property type="component" value="Chromosome 1"/>
</dbReference>
<dbReference type="EMBL" id="JAEFBJ010000001">
    <property type="protein sequence ID" value="KAG7658267.1"/>
    <property type="molecule type" value="Genomic_DNA"/>
</dbReference>
<protein>
    <recommendedName>
        <fullName evidence="3">Pentatricopeptide repeat-containing protein</fullName>
    </recommendedName>
</protein>
<organism evidence="1 2">
    <name type="scientific">Arabidopsis suecica</name>
    <name type="common">Swedish thale-cress</name>
    <name type="synonym">Cardaminopsis suecica</name>
    <dbReference type="NCBI Taxonomy" id="45249"/>
    <lineage>
        <taxon>Eukaryota</taxon>
        <taxon>Viridiplantae</taxon>
        <taxon>Streptophyta</taxon>
        <taxon>Embryophyta</taxon>
        <taxon>Tracheophyta</taxon>
        <taxon>Spermatophyta</taxon>
        <taxon>Magnoliopsida</taxon>
        <taxon>eudicotyledons</taxon>
        <taxon>Gunneridae</taxon>
        <taxon>Pentapetalae</taxon>
        <taxon>rosids</taxon>
        <taxon>malvids</taxon>
        <taxon>Brassicales</taxon>
        <taxon>Brassicaceae</taxon>
        <taxon>Camelineae</taxon>
        <taxon>Arabidopsis</taxon>
    </lineage>
</organism>
<evidence type="ECO:0000313" key="2">
    <source>
        <dbReference type="Proteomes" id="UP000694251"/>
    </source>
</evidence>
<proteinExistence type="predicted"/>
<accession>A0A8T2HGK7</accession>